<dbReference type="InterPro" id="IPR026058">
    <property type="entry name" value="LIPIN"/>
</dbReference>
<accession>A0A3M7C6X3</accession>
<proteinExistence type="inferred from homology"/>
<dbReference type="Pfam" id="PF04571">
    <property type="entry name" value="Lipin_N"/>
    <property type="match status" value="1"/>
</dbReference>
<evidence type="ECO:0000256" key="2">
    <source>
        <dbReference type="ARBA" id="ARBA00022553"/>
    </source>
</evidence>
<feature type="compositionally biased region" description="Acidic residues" evidence="3">
    <location>
        <begin position="851"/>
        <end position="865"/>
    </location>
</feature>
<feature type="compositionally biased region" description="Basic and acidic residues" evidence="3">
    <location>
        <begin position="831"/>
        <end position="850"/>
    </location>
</feature>
<dbReference type="Proteomes" id="UP000270230">
    <property type="component" value="Unassembled WGS sequence"/>
</dbReference>
<feature type="region of interest" description="Disordered" evidence="3">
    <location>
        <begin position="96"/>
        <end position="119"/>
    </location>
</feature>
<dbReference type="GO" id="GO:0009062">
    <property type="term" value="P:fatty acid catabolic process"/>
    <property type="evidence" value="ECO:0007669"/>
    <property type="project" value="TreeGrafter"/>
</dbReference>
<dbReference type="InterPro" id="IPR057124">
    <property type="entry name" value="Ned1-like_M"/>
</dbReference>
<feature type="compositionally biased region" description="Acidic residues" evidence="3">
    <location>
        <begin position="738"/>
        <end position="747"/>
    </location>
</feature>
<evidence type="ECO:0000313" key="5">
    <source>
        <dbReference type="EMBL" id="RMY47861.1"/>
    </source>
</evidence>
<evidence type="ECO:0000313" key="6">
    <source>
        <dbReference type="Proteomes" id="UP000270230"/>
    </source>
</evidence>
<evidence type="ECO:0000256" key="1">
    <source>
        <dbReference type="ARBA" id="ARBA00005476"/>
    </source>
</evidence>
<dbReference type="FunFam" id="3.40.50.1000:FF:000063">
    <property type="entry name" value="Nuclear elongation and deformation protein"/>
    <property type="match status" value="1"/>
</dbReference>
<dbReference type="Pfam" id="PF24565">
    <property type="entry name" value="Ned1_M"/>
    <property type="match status" value="1"/>
</dbReference>
<dbReference type="SUPFAM" id="SSF56784">
    <property type="entry name" value="HAD-like"/>
    <property type="match status" value="1"/>
</dbReference>
<keyword evidence="2" id="KW-0597">Phosphoprotein</keyword>
<dbReference type="SMART" id="SM00775">
    <property type="entry name" value="LNS2"/>
    <property type="match status" value="1"/>
</dbReference>
<evidence type="ECO:0000256" key="3">
    <source>
        <dbReference type="SAM" id="MobiDB-lite"/>
    </source>
</evidence>
<sequence>MQYVRSLPTTLSKTWNSINPATLSGAIDVIVVEQEDGSLACSPFHIRFGKFSLLRPYEKKVEFRVNGEVVDFPMKLGEGGEAFFVFETDERVPEALRTSPVVSPAASPELRPETEGGSVRDVVEGAQERLGEPEPFALEDQGGGGGGGGGGGEPGLSAGTQKKQHSKSASEDMLVSSDPRRAQSDIGTTPLAQTNSDPVRRPASQNMSHLKPHLAAKLERTATDSAMPEVKKAISNSLGSSEPFPETLHRPGSPLRTRTGHEDFMSTPQPTAGNEEAKSRALNLSKKLWTSNISNQVTESGDLMLDMASFKSSNNEGLQAEIIARQLLSEEIDGPYDIGSLIGADEKGNIWIYSSEEAKEAAAKKASEGTLGSFHPAGYASSDAISDPGYHSDDTRSESNATYTSSANSTGHIRRDSDSAVGLTSQPSSPTSSTSSTTQKNTAPPFGDPNKNYAKTLRLTTEQLKTMNLRQGANTMSFTVNRATCTAILYYWQYDVPIVISDIDGTITKSDVLGHVLNTLGRDWTHQGVAKLFSEISQNGYNFLYLTSRSVGQADSTRAYLDGVVQDGFKLPKGPVILSPDRTIAALRREIYLRKPEIFKMACLRDIMALFSGQGGANNTHESAEAGLHTHLNPGGLGSGKGKSGSPFYAGFGNRLTDALSYRSVNIPSTRIFTINSNSEVSLDLLSLNKYKTAYGSMREIVDHYFPPVGLLVKGGGEEFTDFNYWREKPLDIVDFTDSESEEEEDGQEKAIVNALQRTDTRATKESLILSEDEAGDDMGESYMTDPRLSLEESVPESVADEDDLADSYLDEEEDDGDDELEAGSDEEDEGGVKVKGEEESTRVPDVGDKDVDEYTDEDDYESDREDLQVTPKKARR</sequence>
<dbReference type="PANTHER" id="PTHR12181:SF12">
    <property type="entry name" value="PHOSPHATIDATE PHOSPHATASE"/>
    <property type="match status" value="1"/>
</dbReference>
<gene>
    <name evidence="5" type="ORF">D0865_08426</name>
</gene>
<evidence type="ECO:0000259" key="4">
    <source>
        <dbReference type="SMART" id="SM00775"/>
    </source>
</evidence>
<organism evidence="5 6">
    <name type="scientific">Hortaea werneckii</name>
    <name type="common">Black yeast</name>
    <name type="synonym">Cladosporium werneckii</name>
    <dbReference type="NCBI Taxonomy" id="91943"/>
    <lineage>
        <taxon>Eukaryota</taxon>
        <taxon>Fungi</taxon>
        <taxon>Dikarya</taxon>
        <taxon>Ascomycota</taxon>
        <taxon>Pezizomycotina</taxon>
        <taxon>Dothideomycetes</taxon>
        <taxon>Dothideomycetidae</taxon>
        <taxon>Mycosphaerellales</taxon>
        <taxon>Teratosphaeriaceae</taxon>
        <taxon>Hortaea</taxon>
    </lineage>
</organism>
<feature type="region of interest" description="Disordered" evidence="3">
    <location>
        <begin position="236"/>
        <end position="260"/>
    </location>
</feature>
<reference evidence="5 6" key="1">
    <citation type="journal article" date="2018" name="BMC Genomics">
        <title>Genomic evidence for intraspecific hybridization in a clonal and extremely halotolerant yeast.</title>
        <authorList>
            <person name="Gostincar C."/>
            <person name="Stajich J.E."/>
            <person name="Zupancic J."/>
            <person name="Zalar P."/>
            <person name="Gunde-Cimerman N."/>
        </authorList>
    </citation>
    <scope>NUCLEOTIDE SEQUENCE [LARGE SCALE GENOMIC DNA]</scope>
    <source>
        <strain evidence="5 6">EXF-151</strain>
    </source>
</reference>
<comment type="similarity">
    <text evidence="1">Belongs to the lipin family.</text>
</comment>
<dbReference type="InterPro" id="IPR013209">
    <property type="entry name" value="LNS2"/>
</dbReference>
<feature type="compositionally biased region" description="Gly residues" evidence="3">
    <location>
        <begin position="141"/>
        <end position="154"/>
    </location>
</feature>
<dbReference type="GO" id="GO:0005634">
    <property type="term" value="C:nucleus"/>
    <property type="evidence" value="ECO:0007669"/>
    <property type="project" value="UniProtKB-ARBA"/>
</dbReference>
<dbReference type="InterPro" id="IPR007651">
    <property type="entry name" value="Lipin_N"/>
</dbReference>
<feature type="compositionally biased region" description="Acidic residues" evidence="3">
    <location>
        <begin position="771"/>
        <end position="780"/>
    </location>
</feature>
<name>A0A3M7C6X3_HORWE</name>
<feature type="compositionally biased region" description="Acidic residues" evidence="3">
    <location>
        <begin position="799"/>
        <end position="830"/>
    </location>
</feature>
<dbReference type="InterPro" id="IPR031315">
    <property type="entry name" value="LNS2/PITP"/>
</dbReference>
<comment type="caution">
    <text evidence="5">The sequence shown here is derived from an EMBL/GenBank/DDBJ whole genome shotgun (WGS) entry which is preliminary data.</text>
</comment>
<feature type="compositionally biased region" description="Low complexity" evidence="3">
    <location>
        <begin position="424"/>
        <end position="439"/>
    </location>
</feature>
<dbReference type="InterPro" id="IPR036412">
    <property type="entry name" value="HAD-like_sf"/>
</dbReference>
<dbReference type="AlphaFoldDB" id="A0A3M7C6X3"/>
<dbReference type="Pfam" id="PF08235">
    <property type="entry name" value="LNS2"/>
    <property type="match status" value="1"/>
</dbReference>
<dbReference type="EMBL" id="QWIN01000712">
    <property type="protein sequence ID" value="RMY47861.1"/>
    <property type="molecule type" value="Genomic_DNA"/>
</dbReference>
<feature type="domain" description="LNS2/PITP" evidence="4">
    <location>
        <begin position="498"/>
        <end position="684"/>
    </location>
</feature>
<feature type="compositionally biased region" description="Low complexity" evidence="3">
    <location>
        <begin position="398"/>
        <end position="410"/>
    </location>
</feature>
<feature type="region of interest" description="Disordered" evidence="3">
    <location>
        <begin position="382"/>
        <end position="453"/>
    </location>
</feature>
<dbReference type="GO" id="GO:0019432">
    <property type="term" value="P:triglyceride biosynthetic process"/>
    <property type="evidence" value="ECO:0007669"/>
    <property type="project" value="TreeGrafter"/>
</dbReference>
<dbReference type="GO" id="GO:0008195">
    <property type="term" value="F:phosphatidate phosphatase activity"/>
    <property type="evidence" value="ECO:0007669"/>
    <property type="project" value="TreeGrafter"/>
</dbReference>
<feature type="region of interest" description="Disordered" evidence="3">
    <location>
        <begin position="132"/>
        <end position="208"/>
    </location>
</feature>
<protein>
    <recommendedName>
        <fullName evidence="4">LNS2/PITP domain-containing protein</fullName>
    </recommendedName>
</protein>
<dbReference type="PANTHER" id="PTHR12181">
    <property type="entry name" value="LIPIN"/>
    <property type="match status" value="1"/>
</dbReference>
<feature type="region of interest" description="Disordered" evidence="3">
    <location>
        <begin position="738"/>
        <end position="877"/>
    </location>
</feature>
<feature type="compositionally biased region" description="Polar residues" evidence="3">
    <location>
        <begin position="185"/>
        <end position="208"/>
    </location>
</feature>
<dbReference type="OrthoDB" id="4567at2759"/>